<name>A0ACA9P649_9GLOM</name>
<comment type="caution">
    <text evidence="1">The sequence shown here is derived from an EMBL/GenBank/DDBJ whole genome shotgun (WGS) entry which is preliminary data.</text>
</comment>
<dbReference type="EMBL" id="CAJVPW010021242">
    <property type="protein sequence ID" value="CAG8692528.1"/>
    <property type="molecule type" value="Genomic_DNA"/>
</dbReference>
<feature type="non-terminal residue" evidence="1">
    <location>
        <position position="419"/>
    </location>
</feature>
<accession>A0ACA9P649</accession>
<organism evidence="1 2">
    <name type="scientific">Cetraspora pellucida</name>
    <dbReference type="NCBI Taxonomy" id="1433469"/>
    <lineage>
        <taxon>Eukaryota</taxon>
        <taxon>Fungi</taxon>
        <taxon>Fungi incertae sedis</taxon>
        <taxon>Mucoromycota</taxon>
        <taxon>Glomeromycotina</taxon>
        <taxon>Glomeromycetes</taxon>
        <taxon>Diversisporales</taxon>
        <taxon>Gigasporaceae</taxon>
        <taxon>Cetraspora</taxon>
    </lineage>
</organism>
<gene>
    <name evidence="1" type="ORF">SPELUC_LOCUS10831</name>
</gene>
<evidence type="ECO:0000313" key="2">
    <source>
        <dbReference type="Proteomes" id="UP000789366"/>
    </source>
</evidence>
<protein>
    <submittedName>
        <fullName evidence="1">13982_t:CDS:1</fullName>
    </submittedName>
</protein>
<feature type="non-terminal residue" evidence="1">
    <location>
        <position position="1"/>
    </location>
</feature>
<evidence type="ECO:0000313" key="1">
    <source>
        <dbReference type="EMBL" id="CAG8692528.1"/>
    </source>
</evidence>
<reference evidence="1" key="1">
    <citation type="submission" date="2021-06" db="EMBL/GenBank/DDBJ databases">
        <authorList>
            <person name="Kallberg Y."/>
            <person name="Tangrot J."/>
            <person name="Rosling A."/>
        </authorList>
    </citation>
    <scope>NUCLEOTIDE SEQUENCE</scope>
    <source>
        <strain evidence="1">28 12/20/2015</strain>
    </source>
</reference>
<keyword evidence="2" id="KW-1185">Reference proteome</keyword>
<sequence length="419" mass="48116">LTLFKLLDYNIFLMAEQTSLDSFVSYKSATTNKDSSPEESDNNSSLEELYDHNSDEFNNDNIILRNSMNVFSSSAATTSSQIPTKRKKVVPIYRKNKTVKSWIWKYTKKDKITKFKYCDIDIDKGNNILEKCNAEFKPRTAVTNITSHLHTVHRIYKDQKLDAPVISSVEGTKKPQTINSMLENIQLFAEKKQIRATYCLVSWLVESMMPLDCINHDRFRDFCYEVSPRFEVPCTNTIKNKIAESVIYTQSNLENLINETMISVCITTDLWTHNHTPFIGITSYWLTENFTMHQALIMIEHFEYPHTGDHIEDFLCTILTKWNIIDKLMIVTTDNAASMIKAIRQLGVSHLGCAAHSIHLAITDGLKKVQTEIIKKKNISSNSTDQSITLLDPISSDTSTQWNSTFLLLQRILDLRETI</sequence>
<dbReference type="Proteomes" id="UP000789366">
    <property type="component" value="Unassembled WGS sequence"/>
</dbReference>
<proteinExistence type="predicted"/>